<dbReference type="AlphaFoldDB" id="A0A644ZB87"/>
<reference evidence="2" key="1">
    <citation type="submission" date="2019-08" db="EMBL/GenBank/DDBJ databases">
        <authorList>
            <person name="Kucharzyk K."/>
            <person name="Murdoch R.W."/>
            <person name="Higgins S."/>
            <person name="Loffler F."/>
        </authorList>
    </citation>
    <scope>NUCLEOTIDE SEQUENCE</scope>
</reference>
<sequence>MEQTMAAIGQLMANLSDLFLVLLFVGGAVRMVELIQTAAKMRKHVRSLRAVDYRRFQDSEHIMPVSLILPAAAKNESITDAVKNLLSQEFKQFELIVVVDRGEKESWDRLEQDYHLLPFHQPYKKTLNSSEIRGVYRSADDVRLIVLDLKAVSCADALNAGINVSSYPIIAVSSPELRLTKDALLKTIYAFTGDPNCVFIGAYPRIGFGAAEDGTKRLTALGEMQGIERLRMLYSHRFGYETLGMYLPLQTMFAAILKSTAQEAGGFSDTANAELADLLLRIHAKRKKEKREYKVRLMPEAICYQIPQRSMRVVCAQARRAESAMRVVCRRNRAQSKAIRGITYTRLAETGWPLAEWVGILVIAVSAVLGAISPLYVAGYLALSFLLGAIQSVASVLLEESAFQRQTDTGLLLERYWLAVWENIVYRPQVTLAKLFTIGR</sequence>
<feature type="transmembrane region" description="Helical" evidence="1">
    <location>
        <begin position="354"/>
        <end position="372"/>
    </location>
</feature>
<keyword evidence="1" id="KW-0812">Transmembrane</keyword>
<feature type="transmembrane region" description="Helical" evidence="1">
    <location>
        <begin position="18"/>
        <end position="39"/>
    </location>
</feature>
<evidence type="ECO:0000256" key="1">
    <source>
        <dbReference type="SAM" id="Phobius"/>
    </source>
</evidence>
<dbReference type="InterPro" id="IPR050834">
    <property type="entry name" value="Glycosyltransf_2"/>
</dbReference>
<comment type="caution">
    <text evidence="2">The sequence shown here is derived from an EMBL/GenBank/DDBJ whole genome shotgun (WGS) entry which is preliminary data.</text>
</comment>
<feature type="transmembrane region" description="Helical" evidence="1">
    <location>
        <begin position="378"/>
        <end position="398"/>
    </location>
</feature>
<proteinExistence type="predicted"/>
<dbReference type="PANTHER" id="PTHR43685">
    <property type="entry name" value="GLYCOSYLTRANSFERASE"/>
    <property type="match status" value="1"/>
</dbReference>
<name>A0A644ZB87_9ZZZZ</name>
<dbReference type="Gene3D" id="3.90.550.10">
    <property type="entry name" value="Spore Coat Polysaccharide Biosynthesis Protein SpsA, Chain A"/>
    <property type="match status" value="1"/>
</dbReference>
<organism evidence="2">
    <name type="scientific">bioreactor metagenome</name>
    <dbReference type="NCBI Taxonomy" id="1076179"/>
    <lineage>
        <taxon>unclassified sequences</taxon>
        <taxon>metagenomes</taxon>
        <taxon>ecological metagenomes</taxon>
    </lineage>
</organism>
<dbReference type="SUPFAM" id="SSF53448">
    <property type="entry name" value="Nucleotide-diphospho-sugar transferases"/>
    <property type="match status" value="1"/>
</dbReference>
<protein>
    <submittedName>
        <fullName evidence="2">Uncharacterized protein</fullName>
    </submittedName>
</protein>
<dbReference type="InterPro" id="IPR029044">
    <property type="entry name" value="Nucleotide-diphossugar_trans"/>
</dbReference>
<evidence type="ECO:0000313" key="2">
    <source>
        <dbReference type="EMBL" id="MPM37947.1"/>
    </source>
</evidence>
<dbReference type="EMBL" id="VSSQ01008121">
    <property type="protein sequence ID" value="MPM37947.1"/>
    <property type="molecule type" value="Genomic_DNA"/>
</dbReference>
<dbReference type="PANTHER" id="PTHR43685:SF2">
    <property type="entry name" value="GLYCOSYLTRANSFERASE 2-LIKE DOMAIN-CONTAINING PROTEIN"/>
    <property type="match status" value="1"/>
</dbReference>
<accession>A0A644ZB87</accession>
<keyword evidence="1" id="KW-0472">Membrane</keyword>
<gene>
    <name evidence="2" type="ORF">SDC9_84569</name>
</gene>
<keyword evidence="1" id="KW-1133">Transmembrane helix</keyword>